<evidence type="ECO:0000256" key="1">
    <source>
        <dbReference type="ARBA" id="ARBA00004496"/>
    </source>
</evidence>
<dbReference type="InterPro" id="IPR036390">
    <property type="entry name" value="WH_DNA-bd_sf"/>
</dbReference>
<evidence type="ECO:0000313" key="14">
    <source>
        <dbReference type="Proteomes" id="UP000198556"/>
    </source>
</evidence>
<keyword evidence="9" id="KW-0804">Transcription</keyword>
<gene>
    <name evidence="13" type="ORF">SAMN05421767_13111</name>
</gene>
<dbReference type="RefSeq" id="WP_089747256.1">
    <property type="nucleotide sequence ID" value="NZ_FOGF01000031.1"/>
</dbReference>
<keyword evidence="4" id="KW-0963">Cytoplasm</keyword>
<dbReference type="GO" id="GO:0003677">
    <property type="term" value="F:DNA binding"/>
    <property type="evidence" value="ECO:0007669"/>
    <property type="project" value="UniProtKB-KW"/>
</dbReference>
<reference evidence="13 14" key="1">
    <citation type="submission" date="2016-10" db="EMBL/GenBank/DDBJ databases">
        <authorList>
            <person name="de Groot N.N."/>
        </authorList>
    </citation>
    <scope>NUCLEOTIDE SEQUENCE [LARGE SCALE GENOMIC DNA]</scope>
    <source>
        <strain evidence="13 14">DSM 15827</strain>
    </source>
</reference>
<dbReference type="SMART" id="SM00529">
    <property type="entry name" value="HTH_DTXR"/>
    <property type="match status" value="1"/>
</dbReference>
<dbReference type="InterPro" id="IPR001367">
    <property type="entry name" value="Fe_dep_repressor"/>
</dbReference>
<evidence type="ECO:0000256" key="7">
    <source>
        <dbReference type="ARBA" id="ARBA00023125"/>
    </source>
</evidence>
<evidence type="ECO:0000256" key="9">
    <source>
        <dbReference type="ARBA" id="ARBA00023163"/>
    </source>
</evidence>
<dbReference type="SUPFAM" id="SSF47979">
    <property type="entry name" value="Iron-dependent repressor protein, dimerization domain"/>
    <property type="match status" value="1"/>
</dbReference>
<comment type="similarity">
    <text evidence="2">Belongs to the DtxR/MntR family.</text>
</comment>
<dbReference type="Pfam" id="PF02742">
    <property type="entry name" value="Fe_dep_repr_C"/>
    <property type="match status" value="1"/>
</dbReference>
<evidence type="ECO:0000256" key="11">
    <source>
        <dbReference type="ARBA" id="ARBA00032593"/>
    </source>
</evidence>
<comment type="subunit">
    <text evidence="3">Homodimer.</text>
</comment>
<evidence type="ECO:0000256" key="4">
    <source>
        <dbReference type="ARBA" id="ARBA00022490"/>
    </source>
</evidence>
<dbReference type="PANTHER" id="PTHR33238">
    <property type="entry name" value="IRON (METAL) DEPENDENT REPRESSOR, DTXR FAMILY"/>
    <property type="match status" value="1"/>
</dbReference>
<dbReference type="GO" id="GO:0003700">
    <property type="term" value="F:DNA-binding transcription factor activity"/>
    <property type="evidence" value="ECO:0007669"/>
    <property type="project" value="InterPro"/>
</dbReference>
<evidence type="ECO:0000256" key="6">
    <source>
        <dbReference type="ARBA" id="ARBA00023015"/>
    </source>
</evidence>
<dbReference type="InterPro" id="IPR022689">
    <property type="entry name" value="Iron_dep_repressor"/>
</dbReference>
<evidence type="ECO:0000256" key="10">
    <source>
        <dbReference type="ARBA" id="ARBA00023211"/>
    </source>
</evidence>
<dbReference type="GO" id="GO:0046914">
    <property type="term" value="F:transition metal ion binding"/>
    <property type="evidence" value="ECO:0007669"/>
    <property type="project" value="InterPro"/>
</dbReference>
<keyword evidence="7" id="KW-0238">DNA-binding</keyword>
<dbReference type="GO" id="GO:0046983">
    <property type="term" value="F:protein dimerization activity"/>
    <property type="evidence" value="ECO:0007669"/>
    <property type="project" value="InterPro"/>
</dbReference>
<proteinExistence type="inferred from homology"/>
<keyword evidence="6" id="KW-0805">Transcription regulation</keyword>
<dbReference type="Gene3D" id="1.10.60.10">
    <property type="entry name" value="Iron dependent repressor, metal binding and dimerisation domain"/>
    <property type="match status" value="1"/>
</dbReference>
<evidence type="ECO:0000259" key="12">
    <source>
        <dbReference type="PROSITE" id="PS50944"/>
    </source>
</evidence>
<name>A0A1H9MVZ2_9LACT</name>
<dbReference type="InterPro" id="IPR022687">
    <property type="entry name" value="HTH_DTXR"/>
</dbReference>
<dbReference type="InterPro" id="IPR036388">
    <property type="entry name" value="WH-like_DNA-bd_sf"/>
</dbReference>
<evidence type="ECO:0000256" key="8">
    <source>
        <dbReference type="ARBA" id="ARBA00023159"/>
    </source>
</evidence>
<dbReference type="SUPFAM" id="SSF46785">
    <property type="entry name" value="Winged helix' DNA-binding domain"/>
    <property type="match status" value="1"/>
</dbReference>
<dbReference type="AlphaFoldDB" id="A0A1H9MVZ2"/>
<dbReference type="Gene3D" id="1.10.10.10">
    <property type="entry name" value="Winged helix-like DNA-binding domain superfamily/Winged helix DNA-binding domain"/>
    <property type="match status" value="1"/>
</dbReference>
<sequence length="133" mass="14955">MTPNKEDYIKVIYKLGGAENIVSNKNIASTLHVSGASTTEMMNKLVKSNMIEYIPYQGAKLTTGGIKVAKELIRNHRIWEVFLVQALGFEKHEVHEQAELLEHVSSDELIKRLSKFLNTPTHCPHGSEIPTDI</sequence>
<dbReference type="PROSITE" id="PS50944">
    <property type="entry name" value="HTH_DTXR"/>
    <property type="match status" value="1"/>
</dbReference>
<protein>
    <recommendedName>
        <fullName evidence="11">Manganese transport regulator</fullName>
    </recommendedName>
</protein>
<accession>A0A1H9MVZ2</accession>
<feature type="domain" description="HTH dtxR-type" evidence="12">
    <location>
        <begin position="1"/>
        <end position="62"/>
    </location>
</feature>
<evidence type="ECO:0000256" key="3">
    <source>
        <dbReference type="ARBA" id="ARBA00011738"/>
    </source>
</evidence>
<organism evidence="13 14">
    <name type="scientific">Granulicatella balaenopterae</name>
    <dbReference type="NCBI Taxonomy" id="137733"/>
    <lineage>
        <taxon>Bacteria</taxon>
        <taxon>Bacillati</taxon>
        <taxon>Bacillota</taxon>
        <taxon>Bacilli</taxon>
        <taxon>Lactobacillales</taxon>
        <taxon>Carnobacteriaceae</taxon>
        <taxon>Granulicatella</taxon>
    </lineage>
</organism>
<evidence type="ECO:0000256" key="2">
    <source>
        <dbReference type="ARBA" id="ARBA00007871"/>
    </source>
</evidence>
<dbReference type="GO" id="GO:0005737">
    <property type="term" value="C:cytoplasm"/>
    <property type="evidence" value="ECO:0007669"/>
    <property type="project" value="UniProtKB-SubCell"/>
</dbReference>
<dbReference type="OrthoDB" id="9791355at2"/>
<dbReference type="PANTHER" id="PTHR33238:SF11">
    <property type="entry name" value="TRANSCRIPTIONAL REGULATOR MNTR"/>
    <property type="match status" value="1"/>
</dbReference>
<keyword evidence="10" id="KW-0464">Manganese</keyword>
<comment type="subcellular location">
    <subcellularLocation>
        <location evidence="1">Cytoplasm</location>
    </subcellularLocation>
</comment>
<dbReference type="Proteomes" id="UP000198556">
    <property type="component" value="Unassembled WGS sequence"/>
</dbReference>
<dbReference type="EMBL" id="FOGF01000031">
    <property type="protein sequence ID" value="SER27838.1"/>
    <property type="molecule type" value="Genomic_DNA"/>
</dbReference>
<evidence type="ECO:0000256" key="5">
    <source>
        <dbReference type="ARBA" id="ARBA00022491"/>
    </source>
</evidence>
<keyword evidence="8" id="KW-0010">Activator</keyword>
<dbReference type="STRING" id="137733.SAMN05421767_13111"/>
<dbReference type="InterPro" id="IPR050536">
    <property type="entry name" value="DtxR_MntR_Metal-Reg"/>
</dbReference>
<evidence type="ECO:0000313" key="13">
    <source>
        <dbReference type="EMBL" id="SER27838.1"/>
    </source>
</evidence>
<dbReference type="Pfam" id="PF01325">
    <property type="entry name" value="Fe_dep_repress"/>
    <property type="match status" value="1"/>
</dbReference>
<keyword evidence="5" id="KW-0678">Repressor</keyword>
<keyword evidence="14" id="KW-1185">Reference proteome</keyword>
<dbReference type="InterPro" id="IPR036421">
    <property type="entry name" value="Fe_dep_repressor_sf"/>
</dbReference>